<evidence type="ECO:0000256" key="1">
    <source>
        <dbReference type="ARBA" id="ARBA00006817"/>
    </source>
</evidence>
<evidence type="ECO:0000259" key="2">
    <source>
        <dbReference type="Pfam" id="PF08327"/>
    </source>
</evidence>
<dbReference type="OrthoDB" id="9803476at2"/>
<feature type="domain" description="Activator of Hsp90 ATPase homologue 1/2-like C-terminal" evidence="2">
    <location>
        <begin position="13"/>
        <end position="129"/>
    </location>
</feature>
<dbReference type="Pfam" id="PF08327">
    <property type="entry name" value="AHSA1"/>
    <property type="match status" value="1"/>
</dbReference>
<dbReference type="AlphaFoldDB" id="A0A238JAF7"/>
<dbReference type="EMBL" id="FXXP01000001">
    <property type="protein sequence ID" value="SMX27690.1"/>
    <property type="molecule type" value="Genomic_DNA"/>
</dbReference>
<dbReference type="Proteomes" id="UP000225972">
    <property type="component" value="Unassembled WGS sequence"/>
</dbReference>
<dbReference type="Gene3D" id="3.30.530.20">
    <property type="match status" value="2"/>
</dbReference>
<accession>A0A238JAF7</accession>
<sequence length="279" mass="30950">MTLTIRKTVFLPAAPAIVWDHLTKADLMGKWFHPAAEDLAEGQPYTLLSAADGERMCWGEVEKATPHEHMRWSFTVGPMQGVMSTVDWRLAPAPGGTELTLEHSGLPENGEGYGLVLALDKGWHGFLGNFHAMGDDYTATIRTPASVEAAQKAIFDEMHIWWSTRVEKTERGATIHFGNSHVSFDFAMRDGTYVWTCREANMIIEDVADATEWQGTSLIWQILPDGDGSRITLSHLGLTPSLDCHDVCTRGWQHFFENSLLAHLSGETATPETREPLSA</sequence>
<keyword evidence="4" id="KW-1185">Reference proteome</keyword>
<dbReference type="InterPro" id="IPR023393">
    <property type="entry name" value="START-like_dom_sf"/>
</dbReference>
<gene>
    <name evidence="3" type="ORF">TRP8649_01799</name>
</gene>
<evidence type="ECO:0000313" key="3">
    <source>
        <dbReference type="EMBL" id="SMX27690.1"/>
    </source>
</evidence>
<name>A0A238JAF7_9RHOB</name>
<dbReference type="SUPFAM" id="SSF55961">
    <property type="entry name" value="Bet v1-like"/>
    <property type="match status" value="2"/>
</dbReference>
<protein>
    <recommendedName>
        <fullName evidence="2">Activator of Hsp90 ATPase homologue 1/2-like C-terminal domain-containing protein</fullName>
    </recommendedName>
</protein>
<proteinExistence type="inferred from homology"/>
<organism evidence="3 4">
    <name type="scientific">Pelagimonas phthalicica</name>
    <dbReference type="NCBI Taxonomy" id="1037362"/>
    <lineage>
        <taxon>Bacteria</taxon>
        <taxon>Pseudomonadati</taxon>
        <taxon>Pseudomonadota</taxon>
        <taxon>Alphaproteobacteria</taxon>
        <taxon>Rhodobacterales</taxon>
        <taxon>Roseobacteraceae</taxon>
        <taxon>Pelagimonas</taxon>
    </lineage>
</organism>
<dbReference type="InterPro" id="IPR013538">
    <property type="entry name" value="ASHA1/2-like_C"/>
</dbReference>
<evidence type="ECO:0000313" key="4">
    <source>
        <dbReference type="Proteomes" id="UP000225972"/>
    </source>
</evidence>
<dbReference type="CDD" id="cd07814">
    <property type="entry name" value="SRPBCC_CalC_Aha1-like"/>
    <property type="match status" value="1"/>
</dbReference>
<comment type="similarity">
    <text evidence="1">Belongs to the AHA1 family.</text>
</comment>
<dbReference type="RefSeq" id="WP_099244046.1">
    <property type="nucleotide sequence ID" value="NZ_FXXP01000001.1"/>
</dbReference>
<reference evidence="4" key="1">
    <citation type="submission" date="2017-05" db="EMBL/GenBank/DDBJ databases">
        <authorList>
            <person name="Rodrigo-Torres L."/>
            <person name="Arahal R. D."/>
            <person name="Lucena T."/>
        </authorList>
    </citation>
    <scope>NUCLEOTIDE SEQUENCE [LARGE SCALE GENOMIC DNA]</scope>
    <source>
        <strain evidence="4">CECT 8649</strain>
    </source>
</reference>